<sequence>MSKEEDEAGKSSGVGGGPPPHNGAFQGVANHPPPSQPPPPPPAVEFPQPVPPPAVAQSSAPHPPPAYVYGTAPGYAVAEGTHVTVRQQRLPCFGLGCGWSLFIIGFFLGAIPWYAGALILFCGQVDPREKPGQEIVRLPIYMEDYPIAFNINNAFSDGLPMIEWKLHEDHVARPNLSQARLQHEVTNESRGAEAGVANMEQPEETLRLWLLHHLLLLLCSSIEL</sequence>
<dbReference type="AlphaFoldDB" id="A0AAN7M1F0"/>
<keyword evidence="2" id="KW-0472">Membrane</keyword>
<dbReference type="InterPro" id="IPR044804">
    <property type="entry name" value="Ribosomal_eL20z-like"/>
</dbReference>
<name>A0AAN7M1F0_TRANT</name>
<organism evidence="3 4">
    <name type="scientific">Trapa natans</name>
    <name type="common">Water chestnut</name>
    <dbReference type="NCBI Taxonomy" id="22666"/>
    <lineage>
        <taxon>Eukaryota</taxon>
        <taxon>Viridiplantae</taxon>
        <taxon>Streptophyta</taxon>
        <taxon>Embryophyta</taxon>
        <taxon>Tracheophyta</taxon>
        <taxon>Spermatophyta</taxon>
        <taxon>Magnoliopsida</taxon>
        <taxon>eudicotyledons</taxon>
        <taxon>Gunneridae</taxon>
        <taxon>Pentapetalae</taxon>
        <taxon>rosids</taxon>
        <taxon>malvids</taxon>
        <taxon>Myrtales</taxon>
        <taxon>Lythraceae</taxon>
        <taxon>Trapa</taxon>
    </lineage>
</organism>
<feature type="compositionally biased region" description="Pro residues" evidence="1">
    <location>
        <begin position="31"/>
        <end position="54"/>
    </location>
</feature>
<feature type="region of interest" description="Disordered" evidence="1">
    <location>
        <begin position="1"/>
        <end position="62"/>
    </location>
</feature>
<dbReference type="PANTHER" id="PTHR46631">
    <property type="entry name" value="60S RIBOSOMAL PROTEIN L18A-LIKE"/>
    <property type="match status" value="1"/>
</dbReference>
<feature type="transmembrane region" description="Helical" evidence="2">
    <location>
        <begin position="99"/>
        <end position="121"/>
    </location>
</feature>
<accession>A0AAN7M1F0</accession>
<comment type="caution">
    <text evidence="3">The sequence shown here is derived from an EMBL/GenBank/DDBJ whole genome shotgun (WGS) entry which is preliminary data.</text>
</comment>
<proteinExistence type="predicted"/>
<dbReference type="PANTHER" id="PTHR46631:SF4">
    <property type="entry name" value="OS06G0359400 PROTEIN"/>
    <property type="match status" value="1"/>
</dbReference>
<gene>
    <name evidence="3" type="ORF">SAY86_027865</name>
</gene>
<protein>
    <submittedName>
        <fullName evidence="3">Uncharacterized protein</fullName>
    </submittedName>
</protein>
<keyword evidence="4" id="KW-1185">Reference proteome</keyword>
<reference evidence="3 4" key="1">
    <citation type="journal article" date="2023" name="Hortic Res">
        <title>Pangenome of water caltrop reveals structural variations and asymmetric subgenome divergence after allopolyploidization.</title>
        <authorList>
            <person name="Zhang X."/>
            <person name="Chen Y."/>
            <person name="Wang L."/>
            <person name="Yuan Y."/>
            <person name="Fang M."/>
            <person name="Shi L."/>
            <person name="Lu R."/>
            <person name="Comes H.P."/>
            <person name="Ma Y."/>
            <person name="Chen Y."/>
            <person name="Huang G."/>
            <person name="Zhou Y."/>
            <person name="Zheng Z."/>
            <person name="Qiu Y."/>
        </authorList>
    </citation>
    <scope>NUCLEOTIDE SEQUENCE [LARGE SCALE GENOMIC DNA]</scope>
    <source>
        <strain evidence="3">F231</strain>
    </source>
</reference>
<keyword evidence="2" id="KW-0812">Transmembrane</keyword>
<evidence type="ECO:0000313" key="3">
    <source>
        <dbReference type="EMBL" id="KAK4795539.1"/>
    </source>
</evidence>
<evidence type="ECO:0000256" key="1">
    <source>
        <dbReference type="SAM" id="MobiDB-lite"/>
    </source>
</evidence>
<evidence type="ECO:0000313" key="4">
    <source>
        <dbReference type="Proteomes" id="UP001346149"/>
    </source>
</evidence>
<keyword evidence="2" id="KW-1133">Transmembrane helix</keyword>
<dbReference type="EMBL" id="JAXQNO010000006">
    <property type="protein sequence ID" value="KAK4795539.1"/>
    <property type="molecule type" value="Genomic_DNA"/>
</dbReference>
<evidence type="ECO:0000256" key="2">
    <source>
        <dbReference type="SAM" id="Phobius"/>
    </source>
</evidence>
<dbReference type="Proteomes" id="UP001346149">
    <property type="component" value="Unassembled WGS sequence"/>
</dbReference>